<gene>
    <name evidence="3" type="ORF">QWZ15_20520</name>
</gene>
<evidence type="ECO:0000313" key="4">
    <source>
        <dbReference type="Proteomes" id="UP001236663"/>
    </source>
</evidence>
<reference evidence="4" key="1">
    <citation type="journal article" date="2019" name="Int. J. Syst. Evol. Microbiol.">
        <title>The Global Catalogue of Microorganisms (GCM) 10K type strain sequencing project: providing services to taxonomists for standard genome sequencing and annotation.</title>
        <authorList>
            <consortium name="The Broad Institute Genomics Platform"/>
            <consortium name="The Broad Institute Genome Sequencing Center for Infectious Disease"/>
            <person name="Wu L."/>
            <person name="Ma J."/>
        </authorList>
    </citation>
    <scope>NUCLEOTIDE SEQUENCE [LARGE SCALE GENOMIC DNA]</scope>
    <source>
        <strain evidence="4">CECT 7706</strain>
    </source>
</reference>
<dbReference type="SMART" id="SM00448">
    <property type="entry name" value="REC"/>
    <property type="match status" value="1"/>
</dbReference>
<evidence type="ECO:0000313" key="3">
    <source>
        <dbReference type="EMBL" id="MDN3690218.1"/>
    </source>
</evidence>
<dbReference type="InterPro" id="IPR052893">
    <property type="entry name" value="TCS_response_regulator"/>
</dbReference>
<accession>A0ABT8CBM9</accession>
<dbReference type="PROSITE" id="PS50110">
    <property type="entry name" value="RESPONSE_REGULATORY"/>
    <property type="match status" value="1"/>
</dbReference>
<dbReference type="EMBL" id="JAUFQS010000047">
    <property type="protein sequence ID" value="MDN3690218.1"/>
    <property type="molecule type" value="Genomic_DNA"/>
</dbReference>
<protein>
    <submittedName>
        <fullName evidence="3">Response regulator</fullName>
    </submittedName>
</protein>
<dbReference type="InterPro" id="IPR011006">
    <property type="entry name" value="CheY-like_superfamily"/>
</dbReference>
<name>A0ABT8CBM9_9BACT</name>
<feature type="modified residue" description="4-aspartylphosphate" evidence="1">
    <location>
        <position position="58"/>
    </location>
</feature>
<evidence type="ECO:0000259" key="2">
    <source>
        <dbReference type="PROSITE" id="PS50110"/>
    </source>
</evidence>
<sequence length="133" mass="15096">MNISLLMVDDSHVDALLVENALLNEVGCPNFSSYSDPEEFLSYTESHHGIGKCLVLLDINMPKINGFEVLEKLRSTSGWELIPVIVFSTSSNTADIKKAIRLGANAYMIKPLNIDEYQDLIRSTIHFWKWHEQ</sequence>
<dbReference type="RefSeq" id="WP_163383276.1">
    <property type="nucleotide sequence ID" value="NZ_JAUFQS010000047.1"/>
</dbReference>
<organism evidence="3 4">
    <name type="scientific">Cyclobacterium jeungdonense</name>
    <dbReference type="NCBI Taxonomy" id="708087"/>
    <lineage>
        <taxon>Bacteria</taxon>
        <taxon>Pseudomonadati</taxon>
        <taxon>Bacteroidota</taxon>
        <taxon>Cytophagia</taxon>
        <taxon>Cytophagales</taxon>
        <taxon>Cyclobacteriaceae</taxon>
        <taxon>Cyclobacterium</taxon>
    </lineage>
</organism>
<dbReference type="PANTHER" id="PTHR44520:SF2">
    <property type="entry name" value="RESPONSE REGULATOR RCP1"/>
    <property type="match status" value="1"/>
</dbReference>
<keyword evidence="1" id="KW-0597">Phosphoprotein</keyword>
<dbReference type="PANTHER" id="PTHR44520">
    <property type="entry name" value="RESPONSE REGULATOR RCP1-RELATED"/>
    <property type="match status" value="1"/>
</dbReference>
<dbReference type="CDD" id="cd17557">
    <property type="entry name" value="REC_Rcp-like"/>
    <property type="match status" value="1"/>
</dbReference>
<dbReference type="Proteomes" id="UP001236663">
    <property type="component" value="Unassembled WGS sequence"/>
</dbReference>
<feature type="domain" description="Response regulatory" evidence="2">
    <location>
        <begin position="4"/>
        <end position="125"/>
    </location>
</feature>
<dbReference type="InterPro" id="IPR001789">
    <property type="entry name" value="Sig_transdc_resp-reg_receiver"/>
</dbReference>
<proteinExistence type="predicted"/>
<evidence type="ECO:0000256" key="1">
    <source>
        <dbReference type="PROSITE-ProRule" id="PRU00169"/>
    </source>
</evidence>
<dbReference type="SUPFAM" id="SSF52172">
    <property type="entry name" value="CheY-like"/>
    <property type="match status" value="1"/>
</dbReference>
<comment type="caution">
    <text evidence="3">The sequence shown here is derived from an EMBL/GenBank/DDBJ whole genome shotgun (WGS) entry which is preliminary data.</text>
</comment>
<dbReference type="Gene3D" id="3.40.50.2300">
    <property type="match status" value="1"/>
</dbReference>
<keyword evidence="4" id="KW-1185">Reference proteome</keyword>
<dbReference type="Pfam" id="PF00072">
    <property type="entry name" value="Response_reg"/>
    <property type="match status" value="1"/>
</dbReference>